<proteinExistence type="predicted"/>
<dbReference type="EMBL" id="BK015482">
    <property type="protein sequence ID" value="DAE09084.1"/>
    <property type="molecule type" value="Genomic_DNA"/>
</dbReference>
<protein>
    <submittedName>
        <fullName evidence="1">Uncharacterized protein</fullName>
    </submittedName>
</protein>
<accession>A0A8S5PSA3</accession>
<reference evidence="1" key="1">
    <citation type="journal article" date="2021" name="Proc. Natl. Acad. Sci. U.S.A.">
        <title>A Catalog of Tens of Thousands of Viruses from Human Metagenomes Reveals Hidden Associations with Chronic Diseases.</title>
        <authorList>
            <person name="Tisza M.J."/>
            <person name="Buck C.B."/>
        </authorList>
    </citation>
    <scope>NUCLEOTIDE SEQUENCE</scope>
    <source>
        <strain evidence="1">CtEg02</strain>
    </source>
</reference>
<name>A0A8S5PSA3_9CAUD</name>
<sequence length="49" mass="5845">MTISKTERDQWRERLSSPYTCFEAAHADFTIRLLRGENMTPTKRARRSE</sequence>
<organism evidence="1">
    <name type="scientific">Myoviridae sp. ctEg02</name>
    <dbReference type="NCBI Taxonomy" id="2825061"/>
    <lineage>
        <taxon>Viruses</taxon>
        <taxon>Duplodnaviria</taxon>
        <taxon>Heunggongvirae</taxon>
        <taxon>Uroviricota</taxon>
        <taxon>Caudoviricetes</taxon>
    </lineage>
</organism>
<evidence type="ECO:0000313" key="1">
    <source>
        <dbReference type="EMBL" id="DAE09084.1"/>
    </source>
</evidence>